<dbReference type="GO" id="GO:0004674">
    <property type="term" value="F:protein serine/threonine kinase activity"/>
    <property type="evidence" value="ECO:0007669"/>
    <property type="project" value="UniProtKB-EC"/>
</dbReference>
<reference evidence="11 12" key="1">
    <citation type="submission" date="2019-03" db="EMBL/GenBank/DDBJ databases">
        <title>Single cell metagenomics reveals metabolic interactions within the superorganism composed of flagellate Streblomastix strix and complex community of Bacteroidetes bacteria on its surface.</title>
        <authorList>
            <person name="Treitli S.C."/>
            <person name="Kolisko M."/>
            <person name="Husnik F."/>
            <person name="Keeling P."/>
            <person name="Hampl V."/>
        </authorList>
    </citation>
    <scope>NUCLEOTIDE SEQUENCE [LARGE SCALE GENOMIC DNA]</scope>
    <source>
        <strain evidence="11">ST1C</strain>
    </source>
</reference>
<evidence type="ECO:0000313" key="12">
    <source>
        <dbReference type="Proteomes" id="UP000324800"/>
    </source>
</evidence>
<keyword evidence="6" id="KW-0067">ATP-binding</keyword>
<feature type="region of interest" description="Disordered" evidence="8">
    <location>
        <begin position="327"/>
        <end position="398"/>
    </location>
</feature>
<keyword evidence="5 11" id="KW-0418">Kinase</keyword>
<evidence type="ECO:0000256" key="3">
    <source>
        <dbReference type="ARBA" id="ARBA00022679"/>
    </source>
</evidence>
<dbReference type="Gene3D" id="2.30.30.40">
    <property type="entry name" value="SH3 Domains"/>
    <property type="match status" value="3"/>
</dbReference>
<dbReference type="Gene3D" id="1.10.510.10">
    <property type="entry name" value="Transferase(Phosphotransferase) domain 1"/>
    <property type="match status" value="1"/>
</dbReference>
<sequence length="745" mass="83700">MSQYEVLYDYCNPENAYYLSVKKGDRVTLIRHQISDISICSKDEKAGFIPSYCIKQVPEAHYIAQNSQFFDKNDFEVISDYQWIVGQNLFLNLSKGDKVRLIKKYGDQYFVQFKGNEASKTEGRRSLPDKIDAINIKIEPRNNQQLLNSIIRKQDPSSGGSLPLNFAQSIAMGKINLDSKSKNQMISPIAAAPKVSAPIGFGKGKDFAELLSAQKRLIETRNTNQTTVIKETVQVAQFEVLADCNNPDTTKYLNVKKGEFVTKIDEPAPGWSMCSKDGRKGYIQTSYIRPAAIVEYFEVLADYSGKLGDPRFLKVSKGDNVKMIKKDQGWSQVENNGQQGLVPTSYLKPSNGGQNKDFETLPVNQSPKAQQSIKASSKSKSTIQLTPSTNSSQPISGSIQNLPTLKKVELNTITPSPQLISGSIQTLKPMKSSSSEQFGILSQQFELIHNPVNADETSVSPDHVPVIANTSSSASSNNCDSIANDQPSSLNSGIDTSEMDKYDFYQVIDQLSDYLRKADKERADEEVQQMIRLASPYTVKLICTFIDREQLCMILEYCENGDMRKTITELQNLDQQKHIVCVWKIAAQIVRSLDYMHSRGIMHRDIKPENLLIMKDGSVRLGDFGLAHELTEDYFRTFVGTKIYLAPEVYVLRQMSFSTDIFEVGVVLFELITGTHPFLAENEQATIRNIIQGQRIIDLPFWTPVELKNLVNDMLNMDPDKRPSTKQILSCGYINLCISLLKETD</sequence>
<dbReference type="SUPFAM" id="SSF56112">
    <property type="entry name" value="Protein kinase-like (PK-like)"/>
    <property type="match status" value="1"/>
</dbReference>
<dbReference type="InterPro" id="IPR001452">
    <property type="entry name" value="SH3_domain"/>
</dbReference>
<dbReference type="PROSITE" id="PS00108">
    <property type="entry name" value="PROTEIN_KINASE_ST"/>
    <property type="match status" value="1"/>
</dbReference>
<feature type="domain" description="Protein kinase" evidence="10">
    <location>
        <begin position="427"/>
        <end position="734"/>
    </location>
</feature>
<keyword evidence="4" id="KW-0547">Nucleotide-binding</keyword>
<evidence type="ECO:0000313" key="11">
    <source>
        <dbReference type="EMBL" id="KAA6401128.1"/>
    </source>
</evidence>
<protein>
    <recommendedName>
        <fullName evidence="1">non-specific serine/threonine protein kinase</fullName>
        <ecNumber evidence="1">2.7.11.1</ecNumber>
    </recommendedName>
</protein>
<dbReference type="InterPro" id="IPR011009">
    <property type="entry name" value="Kinase-like_dom_sf"/>
</dbReference>
<evidence type="ECO:0000259" key="10">
    <source>
        <dbReference type="PROSITE" id="PS50011"/>
    </source>
</evidence>
<dbReference type="AlphaFoldDB" id="A0A5J4X1E3"/>
<dbReference type="Pfam" id="PF00069">
    <property type="entry name" value="Pkinase"/>
    <property type="match status" value="1"/>
</dbReference>
<dbReference type="PANTHER" id="PTHR43671">
    <property type="entry name" value="SERINE/THREONINE-PROTEIN KINASE NEK"/>
    <property type="match status" value="1"/>
</dbReference>
<evidence type="ECO:0000256" key="7">
    <source>
        <dbReference type="PROSITE-ProRule" id="PRU00192"/>
    </source>
</evidence>
<dbReference type="OrthoDB" id="10255964at2759"/>
<keyword evidence="3" id="KW-0808">Transferase</keyword>
<evidence type="ECO:0000256" key="8">
    <source>
        <dbReference type="SAM" id="MobiDB-lite"/>
    </source>
</evidence>
<dbReference type="PROSITE" id="PS50011">
    <property type="entry name" value="PROTEIN_KINASE_DOM"/>
    <property type="match status" value="1"/>
</dbReference>
<dbReference type="InterPro" id="IPR036028">
    <property type="entry name" value="SH3-like_dom_sf"/>
</dbReference>
<dbReference type="EC" id="2.7.11.1" evidence="1"/>
<accession>A0A5J4X1E3</accession>
<feature type="compositionally biased region" description="Polar residues" evidence="8">
    <location>
        <begin position="385"/>
        <end position="398"/>
    </location>
</feature>
<dbReference type="Proteomes" id="UP000324800">
    <property type="component" value="Unassembled WGS sequence"/>
</dbReference>
<dbReference type="EMBL" id="SNRW01000441">
    <property type="protein sequence ID" value="KAA6401128.1"/>
    <property type="molecule type" value="Genomic_DNA"/>
</dbReference>
<dbReference type="InterPro" id="IPR000719">
    <property type="entry name" value="Prot_kinase_dom"/>
</dbReference>
<dbReference type="PROSITE" id="PS50002">
    <property type="entry name" value="SH3"/>
    <property type="match status" value="2"/>
</dbReference>
<name>A0A5J4X1E3_9EUKA</name>
<gene>
    <name evidence="11" type="ORF">EZS28_003349</name>
</gene>
<evidence type="ECO:0000256" key="5">
    <source>
        <dbReference type="ARBA" id="ARBA00022777"/>
    </source>
</evidence>
<evidence type="ECO:0000259" key="9">
    <source>
        <dbReference type="PROSITE" id="PS50002"/>
    </source>
</evidence>
<evidence type="ECO:0000256" key="6">
    <source>
        <dbReference type="ARBA" id="ARBA00022840"/>
    </source>
</evidence>
<feature type="domain" description="SH3" evidence="9">
    <location>
        <begin position="1"/>
        <end position="59"/>
    </location>
</feature>
<feature type="compositionally biased region" description="Polar residues" evidence="8">
    <location>
        <begin position="329"/>
        <end position="354"/>
    </location>
</feature>
<dbReference type="SMART" id="SM00326">
    <property type="entry name" value="SH3"/>
    <property type="match status" value="3"/>
</dbReference>
<dbReference type="InterPro" id="IPR008271">
    <property type="entry name" value="Ser/Thr_kinase_AS"/>
</dbReference>
<organism evidence="11 12">
    <name type="scientific">Streblomastix strix</name>
    <dbReference type="NCBI Taxonomy" id="222440"/>
    <lineage>
        <taxon>Eukaryota</taxon>
        <taxon>Metamonada</taxon>
        <taxon>Preaxostyla</taxon>
        <taxon>Oxymonadida</taxon>
        <taxon>Streblomastigidae</taxon>
        <taxon>Streblomastix</taxon>
    </lineage>
</organism>
<dbReference type="GO" id="GO:0005524">
    <property type="term" value="F:ATP binding"/>
    <property type="evidence" value="ECO:0007669"/>
    <property type="project" value="UniProtKB-KW"/>
</dbReference>
<dbReference type="InterPro" id="IPR050660">
    <property type="entry name" value="NEK_Ser/Thr_kinase"/>
</dbReference>
<dbReference type="Pfam" id="PF07653">
    <property type="entry name" value="SH3_2"/>
    <property type="match status" value="2"/>
</dbReference>
<evidence type="ECO:0000256" key="4">
    <source>
        <dbReference type="ARBA" id="ARBA00022741"/>
    </source>
</evidence>
<dbReference type="SMART" id="SM00220">
    <property type="entry name" value="S_TKc"/>
    <property type="match status" value="1"/>
</dbReference>
<evidence type="ECO:0000256" key="1">
    <source>
        <dbReference type="ARBA" id="ARBA00012513"/>
    </source>
</evidence>
<feature type="domain" description="SH3" evidence="9">
    <location>
        <begin position="292"/>
        <end position="352"/>
    </location>
</feature>
<feature type="compositionally biased region" description="Low complexity" evidence="8">
    <location>
        <begin position="365"/>
        <end position="384"/>
    </location>
</feature>
<dbReference type="PANTHER" id="PTHR43671:SF13">
    <property type="entry name" value="SERINE_THREONINE-PROTEIN KINASE NEK2"/>
    <property type="match status" value="1"/>
</dbReference>
<comment type="caution">
    <text evidence="11">The sequence shown here is derived from an EMBL/GenBank/DDBJ whole genome shotgun (WGS) entry which is preliminary data.</text>
</comment>
<dbReference type="SUPFAM" id="SSF50044">
    <property type="entry name" value="SH3-domain"/>
    <property type="match status" value="3"/>
</dbReference>
<keyword evidence="2 7" id="KW-0728">SH3 domain</keyword>
<evidence type="ECO:0000256" key="2">
    <source>
        <dbReference type="ARBA" id="ARBA00022443"/>
    </source>
</evidence>
<proteinExistence type="predicted"/>